<protein>
    <submittedName>
        <fullName evidence="1">(Mediterranean fruit fly) hypothetical protein</fullName>
    </submittedName>
</protein>
<organism evidence="1 2">
    <name type="scientific">Ceratitis capitata</name>
    <name type="common">Mediterranean fruit fly</name>
    <name type="synonym">Tephritis capitata</name>
    <dbReference type="NCBI Taxonomy" id="7213"/>
    <lineage>
        <taxon>Eukaryota</taxon>
        <taxon>Metazoa</taxon>
        <taxon>Ecdysozoa</taxon>
        <taxon>Arthropoda</taxon>
        <taxon>Hexapoda</taxon>
        <taxon>Insecta</taxon>
        <taxon>Pterygota</taxon>
        <taxon>Neoptera</taxon>
        <taxon>Endopterygota</taxon>
        <taxon>Diptera</taxon>
        <taxon>Brachycera</taxon>
        <taxon>Muscomorpha</taxon>
        <taxon>Tephritoidea</taxon>
        <taxon>Tephritidae</taxon>
        <taxon>Ceratitis</taxon>
        <taxon>Ceratitis</taxon>
    </lineage>
</organism>
<comment type="caution">
    <text evidence="1">The sequence shown here is derived from an EMBL/GenBank/DDBJ whole genome shotgun (WGS) entry which is preliminary data.</text>
</comment>
<dbReference type="PANTHER" id="PTHR43651">
    <property type="entry name" value="1,4-ALPHA-GLUCAN-BRANCHING ENZYME"/>
    <property type="match status" value="1"/>
</dbReference>
<dbReference type="GO" id="GO:0003844">
    <property type="term" value="F:1,4-alpha-glucan branching enzyme activity"/>
    <property type="evidence" value="ECO:0007669"/>
    <property type="project" value="TreeGrafter"/>
</dbReference>
<reference evidence="1" key="1">
    <citation type="submission" date="2020-11" db="EMBL/GenBank/DDBJ databases">
        <authorList>
            <person name="Whitehead M."/>
        </authorList>
    </citation>
    <scope>NUCLEOTIDE SEQUENCE</scope>
    <source>
        <strain evidence="1">EGII</strain>
    </source>
</reference>
<proteinExistence type="predicted"/>
<dbReference type="EMBL" id="CAJHJT010000056">
    <property type="protein sequence ID" value="CAD7012062.1"/>
    <property type="molecule type" value="Genomic_DNA"/>
</dbReference>
<dbReference type="GO" id="GO:0005737">
    <property type="term" value="C:cytoplasm"/>
    <property type="evidence" value="ECO:0007669"/>
    <property type="project" value="TreeGrafter"/>
</dbReference>
<dbReference type="InterPro" id="IPR014756">
    <property type="entry name" value="Ig_E-set"/>
</dbReference>
<keyword evidence="2" id="KW-1185">Reference proteome</keyword>
<dbReference type="AlphaFoldDB" id="A0A811VCW5"/>
<dbReference type="OrthoDB" id="196493at2759"/>
<dbReference type="GO" id="GO:0005978">
    <property type="term" value="P:glycogen biosynthetic process"/>
    <property type="evidence" value="ECO:0007669"/>
    <property type="project" value="TreeGrafter"/>
</dbReference>
<dbReference type="Proteomes" id="UP000606786">
    <property type="component" value="Unassembled WGS sequence"/>
</dbReference>
<gene>
    <name evidence="1" type="ORF">CCAP1982_LOCUS20164</name>
</gene>
<sequence length="89" mass="10532">MDPMKVEVKKIDELFRLDGYLKPFEREIRRRHGVLREWISKIDQLEGGMDTFSQGYKHYGLHFQQDNSVIAREWAPGAQQVYLTGDFSK</sequence>
<evidence type="ECO:0000313" key="2">
    <source>
        <dbReference type="Proteomes" id="UP000606786"/>
    </source>
</evidence>
<name>A0A811VCW5_CERCA</name>
<dbReference type="SUPFAM" id="SSF81296">
    <property type="entry name" value="E set domains"/>
    <property type="match status" value="1"/>
</dbReference>
<dbReference type="PANTHER" id="PTHR43651:SF3">
    <property type="entry name" value="1,4-ALPHA-GLUCAN-BRANCHING ENZYME"/>
    <property type="match status" value="1"/>
</dbReference>
<evidence type="ECO:0000313" key="1">
    <source>
        <dbReference type="EMBL" id="CAD7012062.1"/>
    </source>
</evidence>
<accession>A0A811VCW5</accession>
<dbReference type="Gene3D" id="2.60.40.10">
    <property type="entry name" value="Immunoglobulins"/>
    <property type="match status" value="1"/>
</dbReference>
<dbReference type="InterPro" id="IPR013783">
    <property type="entry name" value="Ig-like_fold"/>
</dbReference>